<dbReference type="OrthoDB" id="3396933at2"/>
<evidence type="ECO:0000259" key="5">
    <source>
        <dbReference type="PROSITE" id="PS50956"/>
    </source>
</evidence>
<organism evidence="6 7">
    <name type="scientific">Rudaeicoccus suwonensis</name>
    <dbReference type="NCBI Taxonomy" id="657409"/>
    <lineage>
        <taxon>Bacteria</taxon>
        <taxon>Bacillati</taxon>
        <taxon>Actinomycetota</taxon>
        <taxon>Actinomycetes</taxon>
        <taxon>Micrococcales</taxon>
        <taxon>Dermacoccaceae</taxon>
        <taxon>Rudaeicoccus</taxon>
    </lineage>
</organism>
<evidence type="ECO:0000256" key="4">
    <source>
        <dbReference type="SAM" id="MobiDB-lite"/>
    </source>
</evidence>
<evidence type="ECO:0000256" key="2">
    <source>
        <dbReference type="ARBA" id="ARBA00023125"/>
    </source>
</evidence>
<dbReference type="PRINTS" id="PR00033">
    <property type="entry name" value="HTHASNC"/>
</dbReference>
<dbReference type="PROSITE" id="PS50956">
    <property type="entry name" value="HTH_ASNC_2"/>
    <property type="match status" value="1"/>
</dbReference>
<dbReference type="Pfam" id="PF13412">
    <property type="entry name" value="HTH_24"/>
    <property type="match status" value="1"/>
</dbReference>
<keyword evidence="2" id="KW-0238">DNA-binding</keyword>
<gene>
    <name evidence="6" type="ORF">BKA23_2476</name>
</gene>
<dbReference type="GO" id="GO:0043565">
    <property type="term" value="F:sequence-specific DNA binding"/>
    <property type="evidence" value="ECO:0007669"/>
    <property type="project" value="InterPro"/>
</dbReference>
<dbReference type="EMBL" id="VIVQ01000002">
    <property type="protein sequence ID" value="TWE10124.1"/>
    <property type="molecule type" value="Genomic_DNA"/>
</dbReference>
<dbReference type="SMART" id="SM00344">
    <property type="entry name" value="HTH_ASNC"/>
    <property type="match status" value="1"/>
</dbReference>
<feature type="domain" description="HTH asnC-type" evidence="5">
    <location>
        <begin position="24"/>
        <end position="85"/>
    </location>
</feature>
<dbReference type="PANTHER" id="PTHR30154">
    <property type="entry name" value="LEUCINE-RESPONSIVE REGULATORY PROTEIN"/>
    <property type="match status" value="1"/>
</dbReference>
<reference evidence="6 7" key="1">
    <citation type="submission" date="2019-06" db="EMBL/GenBank/DDBJ databases">
        <title>Sequencing the genomes of 1000 actinobacteria strains.</title>
        <authorList>
            <person name="Klenk H.-P."/>
        </authorList>
    </citation>
    <scope>NUCLEOTIDE SEQUENCE [LARGE SCALE GENOMIC DNA]</scope>
    <source>
        <strain evidence="6 7">DSM 19560</strain>
    </source>
</reference>
<keyword evidence="7" id="KW-1185">Reference proteome</keyword>
<dbReference type="InterPro" id="IPR036388">
    <property type="entry name" value="WH-like_DNA-bd_sf"/>
</dbReference>
<dbReference type="SUPFAM" id="SSF46785">
    <property type="entry name" value="Winged helix' DNA-binding domain"/>
    <property type="match status" value="1"/>
</dbReference>
<dbReference type="InterPro" id="IPR019888">
    <property type="entry name" value="Tscrpt_reg_AsnC-like"/>
</dbReference>
<accession>A0A561E3D9</accession>
<evidence type="ECO:0000256" key="1">
    <source>
        <dbReference type="ARBA" id="ARBA00023015"/>
    </source>
</evidence>
<evidence type="ECO:0000256" key="3">
    <source>
        <dbReference type="ARBA" id="ARBA00023163"/>
    </source>
</evidence>
<protein>
    <submittedName>
        <fullName evidence="6">AsnC family transcriptional regulator</fullName>
    </submittedName>
</protein>
<dbReference type="PANTHER" id="PTHR30154:SF34">
    <property type="entry name" value="TRANSCRIPTIONAL REGULATOR AZLB"/>
    <property type="match status" value="1"/>
</dbReference>
<keyword evidence="3" id="KW-0804">Transcription</keyword>
<dbReference type="Pfam" id="PF01037">
    <property type="entry name" value="AsnC_trans_reg"/>
    <property type="match status" value="1"/>
</dbReference>
<dbReference type="Gene3D" id="1.10.10.10">
    <property type="entry name" value="Winged helix-like DNA-binding domain superfamily/Winged helix DNA-binding domain"/>
    <property type="match status" value="1"/>
</dbReference>
<name>A0A561E3D9_9MICO</name>
<dbReference type="InterPro" id="IPR000485">
    <property type="entry name" value="AsnC-type_HTH_dom"/>
</dbReference>
<evidence type="ECO:0000313" key="6">
    <source>
        <dbReference type="EMBL" id="TWE10124.1"/>
    </source>
</evidence>
<dbReference type="InterPro" id="IPR036390">
    <property type="entry name" value="WH_DNA-bd_sf"/>
</dbReference>
<feature type="region of interest" description="Disordered" evidence="4">
    <location>
        <begin position="1"/>
        <end position="20"/>
    </location>
</feature>
<proteinExistence type="predicted"/>
<keyword evidence="1" id="KW-0805">Transcription regulation</keyword>
<dbReference type="Proteomes" id="UP000318297">
    <property type="component" value="Unassembled WGS sequence"/>
</dbReference>
<dbReference type="AlphaFoldDB" id="A0A561E3D9"/>
<dbReference type="InterPro" id="IPR011008">
    <property type="entry name" value="Dimeric_a/b-barrel"/>
</dbReference>
<dbReference type="Gene3D" id="3.30.70.920">
    <property type="match status" value="1"/>
</dbReference>
<dbReference type="GO" id="GO:0043200">
    <property type="term" value="P:response to amino acid"/>
    <property type="evidence" value="ECO:0007669"/>
    <property type="project" value="TreeGrafter"/>
</dbReference>
<dbReference type="InterPro" id="IPR019887">
    <property type="entry name" value="Tscrpt_reg_AsnC/Lrp_C"/>
</dbReference>
<sequence>MESQSSKTDSRGVREAGQTAPREIDDVDRHILGELAADARLSVRSLAERLHLSRAGAYARLQRLTADGVIEGFSARIDPPKAGLATTAYIALNIEQNTWRTVSAALAQLDYIDTIALLGSEFDVLVQAHAPDNQALRTLVLERIQAIPGVLGTRTWLAFEEISGAGTPWAREQLGLPS</sequence>
<dbReference type="SUPFAM" id="SSF54909">
    <property type="entry name" value="Dimeric alpha+beta barrel"/>
    <property type="match status" value="1"/>
</dbReference>
<evidence type="ECO:0000313" key="7">
    <source>
        <dbReference type="Proteomes" id="UP000318297"/>
    </source>
</evidence>
<dbReference type="GO" id="GO:0005829">
    <property type="term" value="C:cytosol"/>
    <property type="evidence" value="ECO:0007669"/>
    <property type="project" value="TreeGrafter"/>
</dbReference>
<comment type="caution">
    <text evidence="6">The sequence shown here is derived from an EMBL/GenBank/DDBJ whole genome shotgun (WGS) entry which is preliminary data.</text>
</comment>